<keyword evidence="2" id="KW-1133">Transmembrane helix</keyword>
<dbReference type="EMBL" id="BAABRU010000001">
    <property type="protein sequence ID" value="GAA5526362.1"/>
    <property type="molecule type" value="Genomic_DNA"/>
</dbReference>
<feature type="domain" description="PepSY" evidence="3">
    <location>
        <begin position="77"/>
        <end position="133"/>
    </location>
</feature>
<proteinExistence type="predicted"/>
<dbReference type="InterPro" id="IPR025711">
    <property type="entry name" value="PepSY"/>
</dbReference>
<feature type="compositionally biased region" description="Basic and acidic residues" evidence="1">
    <location>
        <begin position="283"/>
        <end position="292"/>
    </location>
</feature>
<organism evidence="4 5">
    <name type="scientific">Herpetosiphon gulosus</name>
    <dbReference type="NCBI Taxonomy" id="1973496"/>
    <lineage>
        <taxon>Bacteria</taxon>
        <taxon>Bacillati</taxon>
        <taxon>Chloroflexota</taxon>
        <taxon>Chloroflexia</taxon>
        <taxon>Herpetosiphonales</taxon>
        <taxon>Herpetosiphonaceae</taxon>
        <taxon>Herpetosiphon</taxon>
    </lineage>
</organism>
<gene>
    <name evidence="4" type="ORF">Hgul01_00134</name>
</gene>
<dbReference type="PANTHER" id="PTHR34219">
    <property type="entry name" value="IRON-REGULATED INNER MEMBRANE PROTEIN-RELATED"/>
    <property type="match status" value="1"/>
</dbReference>
<comment type="caution">
    <text evidence="4">The sequence shown here is derived from an EMBL/GenBank/DDBJ whole genome shotgun (WGS) entry which is preliminary data.</text>
</comment>
<sequence length="484" mass="53170">MTTTTTTNDGATTDERRSQSVFYRAIWRWHFYAGLFVVPLMIVLAVTGSIYLFKPQLDRLMYGNLMHVQHTSGSAQSYTSQLAAAQAAYPEASVGKIRPSDAHDRSTEISMSTSDGRKLTVFVNPYTNQVLGERDEDWNLQTVALKLHGELMIGTTGDRIIELAACWAILLTLSGLYLWWPRSKSGIWGTWLPRLRSKNKRIFWRDLHAVPGMYASLIVLFLLISGLPWTGYWGDKFANVWSGYPNQLWSNIPESTVLTGSLNTTTDKVVPWAVEQAPLPQSDPDHAEHRGDGASAPVPSSATEGPQAATPVTLDSVIEVAKARGVIASFTVSPPDGEKGVYTIAAVANDPADEATIHVDQYSGAILADIRWHDYAMVPKAVSMGISLHEGKYFGLANQLLALFGAMTVLLLSVSGVVLWWKRRPEGRLGAPNLPANFPHWKPVLLMVVLASLAFPLVGASLLFMLVLDVTVFRFAPSLKQHLA</sequence>
<evidence type="ECO:0000256" key="1">
    <source>
        <dbReference type="SAM" id="MobiDB-lite"/>
    </source>
</evidence>
<dbReference type="Proteomes" id="UP001428290">
    <property type="component" value="Unassembled WGS sequence"/>
</dbReference>
<evidence type="ECO:0000313" key="5">
    <source>
        <dbReference type="Proteomes" id="UP001428290"/>
    </source>
</evidence>
<feature type="transmembrane region" description="Helical" evidence="2">
    <location>
        <begin position="441"/>
        <end position="468"/>
    </location>
</feature>
<name>A0ABP9WT35_9CHLR</name>
<dbReference type="RefSeq" id="WP_345720012.1">
    <property type="nucleotide sequence ID" value="NZ_BAABRU010000001.1"/>
</dbReference>
<feature type="transmembrane region" description="Helical" evidence="2">
    <location>
        <begin position="400"/>
        <end position="421"/>
    </location>
</feature>
<feature type="domain" description="PepSY" evidence="3">
    <location>
        <begin position="312"/>
        <end position="368"/>
    </location>
</feature>
<dbReference type="Pfam" id="PF03929">
    <property type="entry name" value="PepSY_TM"/>
    <property type="match status" value="1"/>
</dbReference>
<keyword evidence="2" id="KW-0812">Transmembrane</keyword>
<evidence type="ECO:0000259" key="3">
    <source>
        <dbReference type="Pfam" id="PF03413"/>
    </source>
</evidence>
<feature type="transmembrane region" description="Helical" evidence="2">
    <location>
        <begin position="213"/>
        <end position="232"/>
    </location>
</feature>
<reference evidence="4 5" key="1">
    <citation type="submission" date="2024-02" db="EMBL/GenBank/DDBJ databases">
        <title>Herpetosiphon gulosus NBRC 112829.</title>
        <authorList>
            <person name="Ichikawa N."/>
            <person name="Katano-Makiyama Y."/>
            <person name="Hidaka K."/>
        </authorList>
    </citation>
    <scope>NUCLEOTIDE SEQUENCE [LARGE SCALE GENOMIC DNA]</scope>
    <source>
        <strain evidence="4 5">NBRC 112829</strain>
    </source>
</reference>
<keyword evidence="2" id="KW-0472">Membrane</keyword>
<dbReference type="Pfam" id="PF03413">
    <property type="entry name" value="PepSY"/>
    <property type="match status" value="2"/>
</dbReference>
<feature type="region of interest" description="Disordered" evidence="1">
    <location>
        <begin position="278"/>
        <end position="308"/>
    </location>
</feature>
<accession>A0ABP9WT35</accession>
<feature type="transmembrane region" description="Helical" evidence="2">
    <location>
        <begin position="29"/>
        <end position="53"/>
    </location>
</feature>
<evidence type="ECO:0000313" key="4">
    <source>
        <dbReference type="EMBL" id="GAA5526362.1"/>
    </source>
</evidence>
<dbReference type="InterPro" id="IPR005625">
    <property type="entry name" value="PepSY-ass_TM"/>
</dbReference>
<keyword evidence="5" id="KW-1185">Reference proteome</keyword>
<feature type="transmembrane region" description="Helical" evidence="2">
    <location>
        <begin position="160"/>
        <end position="180"/>
    </location>
</feature>
<evidence type="ECO:0000256" key="2">
    <source>
        <dbReference type="SAM" id="Phobius"/>
    </source>
</evidence>
<dbReference type="PANTHER" id="PTHR34219:SF1">
    <property type="entry name" value="PEPSY DOMAIN-CONTAINING PROTEIN"/>
    <property type="match status" value="1"/>
</dbReference>
<protein>
    <recommendedName>
        <fullName evidence="3">PepSY domain-containing protein</fullName>
    </recommendedName>
</protein>